<keyword evidence="2" id="KW-0812">Transmembrane</keyword>
<proteinExistence type="predicted"/>
<dbReference type="EMBL" id="LIAE01006552">
    <property type="protein sequence ID" value="PAV87725.1"/>
    <property type="molecule type" value="Genomic_DNA"/>
</dbReference>
<protein>
    <recommendedName>
        <fullName evidence="6">KASH domain-containing protein</fullName>
    </recommendedName>
</protein>
<evidence type="ECO:0000313" key="4">
    <source>
        <dbReference type="EMBL" id="PAV87725.1"/>
    </source>
</evidence>
<dbReference type="OrthoDB" id="5837388at2759"/>
<gene>
    <name evidence="4" type="ORF">WR25_03762</name>
</gene>
<sequence>MNKMEFPLKHFIWTLALCLGLQISISSAHPVCRSCTKNCFANLNSTLISNSTTSGEETSTADNLISELQSNRIRRAAGEVDEGGGVLRRACNRFQIEMLLIPIAIAMMPIVLCSLFLCTCCCGEKEARGKLPDDIIAKLPMGVKRRRLPSEELELEFADGYVMRKDSAKTKFATTVSYIEARRESLWSTQSSGPSSPIERNPVVQEDYAELNKEEGRSENAENNTSPGPDEGVIKRSDKPGSIKKTRFSDTISVIDVAALGRR</sequence>
<evidence type="ECO:0000256" key="1">
    <source>
        <dbReference type="SAM" id="MobiDB-lite"/>
    </source>
</evidence>
<reference evidence="4 5" key="1">
    <citation type="journal article" date="2017" name="Curr. Biol.">
        <title>Genome architecture and evolution of a unichromosomal asexual nematode.</title>
        <authorList>
            <person name="Fradin H."/>
            <person name="Zegar C."/>
            <person name="Gutwein M."/>
            <person name="Lucas J."/>
            <person name="Kovtun M."/>
            <person name="Corcoran D."/>
            <person name="Baugh L.R."/>
            <person name="Kiontke K."/>
            <person name="Gunsalus K."/>
            <person name="Fitch D.H."/>
            <person name="Piano F."/>
        </authorList>
    </citation>
    <scope>NUCLEOTIDE SEQUENCE [LARGE SCALE GENOMIC DNA]</scope>
    <source>
        <strain evidence="4">PF1309</strain>
    </source>
</reference>
<feature type="chain" id="PRO_5013507913" description="KASH domain-containing protein" evidence="3">
    <location>
        <begin position="29"/>
        <end position="263"/>
    </location>
</feature>
<dbReference type="AlphaFoldDB" id="A0A2A2LNU3"/>
<comment type="caution">
    <text evidence="4">The sequence shown here is derived from an EMBL/GenBank/DDBJ whole genome shotgun (WGS) entry which is preliminary data.</text>
</comment>
<evidence type="ECO:0008006" key="6">
    <source>
        <dbReference type="Google" id="ProtNLM"/>
    </source>
</evidence>
<feature type="signal peptide" evidence="3">
    <location>
        <begin position="1"/>
        <end position="28"/>
    </location>
</feature>
<feature type="transmembrane region" description="Helical" evidence="2">
    <location>
        <begin position="99"/>
        <end position="122"/>
    </location>
</feature>
<evidence type="ECO:0000313" key="5">
    <source>
        <dbReference type="Proteomes" id="UP000218231"/>
    </source>
</evidence>
<name>A0A2A2LNU3_9BILA</name>
<feature type="region of interest" description="Disordered" evidence="1">
    <location>
        <begin position="210"/>
        <end position="246"/>
    </location>
</feature>
<keyword evidence="2" id="KW-0472">Membrane</keyword>
<evidence type="ECO:0000256" key="3">
    <source>
        <dbReference type="SAM" id="SignalP"/>
    </source>
</evidence>
<feature type="compositionally biased region" description="Basic and acidic residues" evidence="1">
    <location>
        <begin position="210"/>
        <end position="220"/>
    </location>
</feature>
<dbReference type="Proteomes" id="UP000218231">
    <property type="component" value="Unassembled WGS sequence"/>
</dbReference>
<organism evidence="4 5">
    <name type="scientific">Diploscapter pachys</name>
    <dbReference type="NCBI Taxonomy" id="2018661"/>
    <lineage>
        <taxon>Eukaryota</taxon>
        <taxon>Metazoa</taxon>
        <taxon>Ecdysozoa</taxon>
        <taxon>Nematoda</taxon>
        <taxon>Chromadorea</taxon>
        <taxon>Rhabditida</taxon>
        <taxon>Rhabditina</taxon>
        <taxon>Rhabditomorpha</taxon>
        <taxon>Rhabditoidea</taxon>
        <taxon>Rhabditidae</taxon>
        <taxon>Diploscapter</taxon>
    </lineage>
</organism>
<feature type="compositionally biased region" description="Basic and acidic residues" evidence="1">
    <location>
        <begin position="232"/>
        <end position="241"/>
    </location>
</feature>
<keyword evidence="5" id="KW-1185">Reference proteome</keyword>
<keyword evidence="3" id="KW-0732">Signal</keyword>
<evidence type="ECO:0000256" key="2">
    <source>
        <dbReference type="SAM" id="Phobius"/>
    </source>
</evidence>
<dbReference type="EMBL" id="LIAE01006552">
    <property type="protein sequence ID" value="PAV87726.1"/>
    <property type="molecule type" value="Genomic_DNA"/>
</dbReference>
<keyword evidence="2" id="KW-1133">Transmembrane helix</keyword>
<accession>A0A2A2LNU3</accession>